<dbReference type="PANTHER" id="PTHR43715:SF1">
    <property type="entry name" value="GDP-MANNOSE 4,6 DEHYDRATASE"/>
    <property type="match status" value="1"/>
</dbReference>
<reference evidence="9 10" key="1">
    <citation type="submission" date="2019-03" db="EMBL/GenBank/DDBJ databases">
        <title>Genomic Encyclopedia of Type Strains, Phase IV (KMG-IV): sequencing the most valuable type-strain genomes for metagenomic binning, comparative biology and taxonomic classification.</title>
        <authorList>
            <person name="Goeker M."/>
        </authorList>
    </citation>
    <scope>NUCLEOTIDE SEQUENCE [LARGE SCALE GENOMIC DNA]</scope>
    <source>
        <strain evidence="9 10">DSM 45775</strain>
    </source>
</reference>
<dbReference type="AlphaFoldDB" id="A0A4R6VIJ9"/>
<dbReference type="GO" id="GO:0042351">
    <property type="term" value="P:'de novo' GDP-L-fucose biosynthetic process"/>
    <property type="evidence" value="ECO:0007669"/>
    <property type="project" value="TreeGrafter"/>
</dbReference>
<dbReference type="EMBL" id="SNYO01000004">
    <property type="protein sequence ID" value="TDQ58309.1"/>
    <property type="molecule type" value="Genomic_DNA"/>
</dbReference>
<dbReference type="Gene3D" id="3.90.25.10">
    <property type="entry name" value="UDP-galactose 4-epimerase, domain 1"/>
    <property type="match status" value="1"/>
</dbReference>
<comment type="caution">
    <text evidence="7">Lacks conserved residue(s) required for the propagation of feature annotation.</text>
</comment>
<dbReference type="GO" id="GO:0070401">
    <property type="term" value="F:NADP+ binding"/>
    <property type="evidence" value="ECO:0007669"/>
    <property type="project" value="UniProtKB-UniRule"/>
</dbReference>
<feature type="binding site" evidence="7">
    <location>
        <position position="128"/>
    </location>
    <ligand>
        <name>NADP(+)</name>
        <dbReference type="ChEBI" id="CHEBI:58349"/>
    </ligand>
</feature>
<evidence type="ECO:0000259" key="8">
    <source>
        <dbReference type="Pfam" id="PF16363"/>
    </source>
</evidence>
<dbReference type="FunFam" id="3.40.50.720:FF:000924">
    <property type="entry name" value="GDP-mannose 4,6 dehydratase"/>
    <property type="match status" value="1"/>
</dbReference>
<evidence type="ECO:0000256" key="6">
    <source>
        <dbReference type="ARBA" id="ARBA00059383"/>
    </source>
</evidence>
<dbReference type="RefSeq" id="WP_133827183.1">
    <property type="nucleotide sequence ID" value="NZ_BAABHR010000006.1"/>
</dbReference>
<proteinExistence type="inferred from homology"/>
<keyword evidence="7" id="KW-0521">NADP</keyword>
<accession>A0A4R6VIJ9</accession>
<dbReference type="Pfam" id="PF16363">
    <property type="entry name" value="GDP_Man_Dehyd"/>
    <property type="match status" value="1"/>
</dbReference>
<dbReference type="OrthoDB" id="9779041at2"/>
<dbReference type="CDD" id="cd05260">
    <property type="entry name" value="GDP_MD_SDR_e"/>
    <property type="match status" value="1"/>
</dbReference>
<evidence type="ECO:0000256" key="2">
    <source>
        <dbReference type="ARBA" id="ARBA00001937"/>
    </source>
</evidence>
<comment type="function">
    <text evidence="6 7">Catalyzes the conversion of GDP-D-mannose to GDP-4-dehydro-6-deoxy-D-mannose.</text>
</comment>
<name>A0A4R6VIJ9_9PSEU</name>
<dbReference type="SUPFAM" id="SSF51735">
    <property type="entry name" value="NAD(P)-binding Rossmann-fold domains"/>
    <property type="match status" value="1"/>
</dbReference>
<dbReference type="Gene3D" id="3.40.50.720">
    <property type="entry name" value="NAD(P)-binding Rossmann-like Domain"/>
    <property type="match status" value="1"/>
</dbReference>
<dbReference type="GO" id="GO:0008446">
    <property type="term" value="F:GDP-mannose 4,6-dehydratase activity"/>
    <property type="evidence" value="ECO:0007669"/>
    <property type="project" value="UniProtKB-UniRule"/>
</dbReference>
<evidence type="ECO:0000313" key="10">
    <source>
        <dbReference type="Proteomes" id="UP000295705"/>
    </source>
</evidence>
<dbReference type="PANTHER" id="PTHR43715">
    <property type="entry name" value="GDP-MANNOSE 4,6-DEHYDRATASE"/>
    <property type="match status" value="1"/>
</dbReference>
<sequence length="348" mass="38956">MKTAFITGITGQDGSYLAELLLAKGYEVHGLLRRSSSFSTGRLDHLYVDPHEAVEKGVRLFLHYGDLTDSSRLVTLLSRIRPDEVYHLGAQSHVRVSFDEPEFTGDTTGLGTIRLLEAIRMIGLDTRYYQASSSEMFGATPPPQNEDTPFHPRSPYGAAKVYGYWAARNYREAYGLYAVNGILFNHESPRRGETFVTRKIARAAARIALGHERLLHLGNLDAVRDWGFAPEYVEGMWRMLQADTADDYVLATGTAYTVGDFVRLSFEHVGLDWRNHVRFDERYLRPSEVDALIGDASKARERLGWTPRTFTPELARVMVDAELASLEGPTATVTPLPVLGFDRPVLAS</sequence>
<keyword evidence="10" id="KW-1185">Reference proteome</keyword>
<gene>
    <name evidence="7" type="primary">gmd</name>
    <name evidence="9" type="ORF">EV188_10448</name>
</gene>
<feature type="domain" description="NAD(P)-binding" evidence="8">
    <location>
        <begin position="5"/>
        <end position="318"/>
    </location>
</feature>
<comment type="catalytic activity">
    <reaction evidence="1 7">
        <text>GDP-alpha-D-mannose = GDP-4-dehydro-alpha-D-rhamnose + H2O</text>
        <dbReference type="Rhea" id="RHEA:23820"/>
        <dbReference type="ChEBI" id="CHEBI:15377"/>
        <dbReference type="ChEBI" id="CHEBI:57527"/>
        <dbReference type="ChEBI" id="CHEBI:57964"/>
        <dbReference type="EC" id="4.2.1.47"/>
    </reaction>
</comment>
<dbReference type="InterPro" id="IPR006368">
    <property type="entry name" value="GDP_Man_deHydtase"/>
</dbReference>
<evidence type="ECO:0000256" key="4">
    <source>
        <dbReference type="ARBA" id="ARBA00011989"/>
    </source>
</evidence>
<dbReference type="HAMAP" id="MF_00955">
    <property type="entry name" value="GDP_Man_dehydratase"/>
    <property type="match status" value="1"/>
</dbReference>
<dbReference type="NCBIfam" id="TIGR01472">
    <property type="entry name" value="gmd"/>
    <property type="match status" value="1"/>
</dbReference>
<dbReference type="InterPro" id="IPR016040">
    <property type="entry name" value="NAD(P)-bd_dom"/>
</dbReference>
<comment type="similarity">
    <text evidence="3 7">Belongs to the NAD(P)-dependent epimerase/dehydratase family. GDP-mannose 4,6-dehydratase subfamily.</text>
</comment>
<dbReference type="EC" id="4.2.1.47" evidence="4 7"/>
<protein>
    <recommendedName>
        <fullName evidence="4 7">GDP-mannose 4,6-dehydratase</fullName>
        <ecNumber evidence="4 7">4.2.1.47</ecNumber>
    </recommendedName>
    <alternativeName>
        <fullName evidence="7">GDP-D-mannose dehydratase</fullName>
    </alternativeName>
</protein>
<evidence type="ECO:0000256" key="1">
    <source>
        <dbReference type="ARBA" id="ARBA00000188"/>
    </source>
</evidence>
<dbReference type="Proteomes" id="UP000295705">
    <property type="component" value="Unassembled WGS sequence"/>
</dbReference>
<evidence type="ECO:0000256" key="3">
    <source>
        <dbReference type="ARBA" id="ARBA00009263"/>
    </source>
</evidence>
<comment type="caution">
    <text evidence="9">The sequence shown here is derived from an EMBL/GenBank/DDBJ whole genome shotgun (WGS) entry which is preliminary data.</text>
</comment>
<organism evidence="9 10">
    <name type="scientific">Actinomycetospora succinea</name>
    <dbReference type="NCBI Taxonomy" id="663603"/>
    <lineage>
        <taxon>Bacteria</taxon>
        <taxon>Bacillati</taxon>
        <taxon>Actinomycetota</taxon>
        <taxon>Actinomycetes</taxon>
        <taxon>Pseudonocardiales</taxon>
        <taxon>Pseudonocardiaceae</taxon>
        <taxon>Actinomycetospora</taxon>
    </lineage>
</organism>
<keyword evidence="5 7" id="KW-0456">Lyase</keyword>
<evidence type="ECO:0000313" key="9">
    <source>
        <dbReference type="EMBL" id="TDQ58309.1"/>
    </source>
</evidence>
<evidence type="ECO:0000256" key="7">
    <source>
        <dbReference type="HAMAP-Rule" id="MF_00955"/>
    </source>
</evidence>
<comment type="cofactor">
    <cofactor evidence="2 7">
        <name>NADP(+)</name>
        <dbReference type="ChEBI" id="CHEBI:58349"/>
    </cofactor>
</comment>
<dbReference type="InterPro" id="IPR036291">
    <property type="entry name" value="NAD(P)-bd_dom_sf"/>
</dbReference>
<evidence type="ECO:0000256" key="5">
    <source>
        <dbReference type="ARBA" id="ARBA00023239"/>
    </source>
</evidence>